<proteinExistence type="predicted"/>
<dbReference type="Proteomes" id="UP000783686">
    <property type="component" value="Unassembled WGS sequence"/>
</dbReference>
<organism evidence="2 3">
    <name type="scientific">Bursaphelenchus okinawaensis</name>
    <dbReference type="NCBI Taxonomy" id="465554"/>
    <lineage>
        <taxon>Eukaryota</taxon>
        <taxon>Metazoa</taxon>
        <taxon>Ecdysozoa</taxon>
        <taxon>Nematoda</taxon>
        <taxon>Chromadorea</taxon>
        <taxon>Rhabditida</taxon>
        <taxon>Tylenchina</taxon>
        <taxon>Tylenchomorpha</taxon>
        <taxon>Aphelenchoidea</taxon>
        <taxon>Aphelenchoididae</taxon>
        <taxon>Bursaphelenchus</taxon>
    </lineage>
</organism>
<dbReference type="EMBL" id="CAJFCW020000002">
    <property type="protein sequence ID" value="CAG9092187.1"/>
    <property type="molecule type" value="Genomic_DNA"/>
</dbReference>
<dbReference type="Proteomes" id="UP000614601">
    <property type="component" value="Unassembled WGS sequence"/>
</dbReference>
<reference evidence="2" key="1">
    <citation type="submission" date="2020-09" db="EMBL/GenBank/DDBJ databases">
        <authorList>
            <person name="Kikuchi T."/>
        </authorList>
    </citation>
    <scope>NUCLEOTIDE SEQUENCE</scope>
    <source>
        <strain evidence="2">SH1</strain>
    </source>
</reference>
<accession>A0A811K658</accession>
<feature type="chain" id="PRO_5035594663" evidence="1">
    <location>
        <begin position="17"/>
        <end position="236"/>
    </location>
</feature>
<feature type="signal peptide" evidence="1">
    <location>
        <begin position="1"/>
        <end position="16"/>
    </location>
</feature>
<evidence type="ECO:0000313" key="3">
    <source>
        <dbReference type="Proteomes" id="UP000614601"/>
    </source>
</evidence>
<keyword evidence="1" id="KW-0732">Signal</keyword>
<protein>
    <submittedName>
        <fullName evidence="2">Uncharacterized protein</fullName>
    </submittedName>
</protein>
<sequence>MKVLFLFTVCLLVVYGHPRSKDLREDDTNRALIRNNRIIRNEIQPMPKVGGDDEKDCLDRTGKIRKDKEDYKCPWGQFKLRCNKGQEEVTGCIGSDRANKEWLKLGETLNKNGFWHKCERFDNGSVIYHQELSCLDGRGKELHLGEELTVASLRLKCVAEGYQPIGCLVQSKSGDVALDEGEEKDLDGFAFKCHTSILHREKRGIGNGSYKQIRYPEAEDLYTIRSGKNRHNEHSV</sequence>
<dbReference type="OrthoDB" id="5856676at2759"/>
<name>A0A811K658_9BILA</name>
<comment type="caution">
    <text evidence="2">The sequence shown here is derived from an EMBL/GenBank/DDBJ whole genome shotgun (WGS) entry which is preliminary data.</text>
</comment>
<dbReference type="EMBL" id="CAJFDH010000002">
    <property type="protein sequence ID" value="CAD5210832.1"/>
    <property type="molecule type" value="Genomic_DNA"/>
</dbReference>
<evidence type="ECO:0000256" key="1">
    <source>
        <dbReference type="SAM" id="SignalP"/>
    </source>
</evidence>
<keyword evidence="3" id="KW-1185">Reference proteome</keyword>
<gene>
    <name evidence="2" type="ORF">BOKJ2_LOCUS3391</name>
</gene>
<dbReference type="AlphaFoldDB" id="A0A811K658"/>
<evidence type="ECO:0000313" key="2">
    <source>
        <dbReference type="EMBL" id="CAD5210832.1"/>
    </source>
</evidence>